<evidence type="ECO:0000313" key="1">
    <source>
        <dbReference type="EMBL" id="UXN57718.1"/>
    </source>
</evidence>
<proteinExistence type="predicted"/>
<dbReference type="Proteomes" id="UP001061991">
    <property type="component" value="Plasmid p_unnamed3"/>
</dbReference>
<gene>
    <name evidence="1" type="ORF">N8E88_02600</name>
</gene>
<accession>A0ACD4CVY3</accession>
<organism evidence="1 2">
    <name type="scientific">Phyllobacterium zundukense</name>
    <dbReference type="NCBI Taxonomy" id="1867719"/>
    <lineage>
        <taxon>Bacteria</taxon>
        <taxon>Pseudomonadati</taxon>
        <taxon>Pseudomonadota</taxon>
        <taxon>Alphaproteobacteria</taxon>
        <taxon>Hyphomicrobiales</taxon>
        <taxon>Phyllobacteriaceae</taxon>
        <taxon>Phyllobacterium</taxon>
    </lineage>
</organism>
<protein>
    <submittedName>
        <fullName evidence="1">Uncharacterized protein</fullName>
    </submittedName>
</protein>
<name>A0ACD4CVY3_9HYPH</name>
<dbReference type="EMBL" id="CP104970">
    <property type="protein sequence ID" value="UXN57718.1"/>
    <property type="molecule type" value="Genomic_DNA"/>
</dbReference>
<sequence length="54" mass="6097">MARQALSEAYRSRGRKGQALQVGIARERDYAADRGRVFVEPELRQIFELMASAA</sequence>
<reference evidence="1" key="1">
    <citation type="submission" date="2022-09" db="EMBL/GenBank/DDBJ databases">
        <title>Interaction between co-microsymbionts with complementary sets of symbiotic genes in legume-rhizobium systems.</title>
        <authorList>
            <person name="Safronova V."/>
            <person name="Sazanova A."/>
            <person name="Afonin A."/>
            <person name="Chirak E."/>
        </authorList>
    </citation>
    <scope>NUCLEOTIDE SEQUENCE</scope>
    <source>
        <strain evidence="1">A18/3m</strain>
    </source>
</reference>
<keyword evidence="1" id="KW-0614">Plasmid</keyword>
<geneLocation type="plasmid" evidence="1 2">
    <name>p_unnamed3</name>
</geneLocation>
<evidence type="ECO:0000313" key="2">
    <source>
        <dbReference type="Proteomes" id="UP001061991"/>
    </source>
</evidence>
<keyword evidence="2" id="KW-1185">Reference proteome</keyword>